<comment type="caution">
    <text evidence="8">The sequence shown here is derived from an EMBL/GenBank/DDBJ whole genome shotgun (WGS) entry which is preliminary data.</text>
</comment>
<dbReference type="PROSITE" id="PS51257">
    <property type="entry name" value="PROKAR_LIPOPROTEIN"/>
    <property type="match status" value="1"/>
</dbReference>
<gene>
    <name evidence="8" type="ORF">AYO25_04935</name>
</gene>
<evidence type="ECO:0000256" key="6">
    <source>
        <dbReference type="ARBA" id="ARBA00023288"/>
    </source>
</evidence>
<evidence type="ECO:0000256" key="2">
    <source>
        <dbReference type="ARBA" id="ARBA00022729"/>
    </source>
</evidence>
<dbReference type="AlphaFoldDB" id="A0A1V2N740"/>
<accession>A0A1V2N740</accession>
<keyword evidence="3" id="KW-0472">Membrane</keyword>
<dbReference type="Proteomes" id="UP000189542">
    <property type="component" value="Unassembled WGS sequence"/>
</dbReference>
<dbReference type="OrthoDB" id="7889062at2"/>
<name>A0A1V2N740_9HYPH</name>
<proteinExistence type="inferred from homology"/>
<keyword evidence="4" id="KW-0564">Palmitate</keyword>
<evidence type="ECO:0000256" key="7">
    <source>
        <dbReference type="ARBA" id="ARBA00044505"/>
    </source>
</evidence>
<evidence type="ECO:0008006" key="10">
    <source>
        <dbReference type="Google" id="ProtNLM"/>
    </source>
</evidence>
<evidence type="ECO:0000256" key="4">
    <source>
        <dbReference type="ARBA" id="ARBA00023139"/>
    </source>
</evidence>
<comment type="similarity">
    <text evidence="7">Belongs to the rhizobiaceae omp10 lipoprotein family.</text>
</comment>
<evidence type="ECO:0000256" key="1">
    <source>
        <dbReference type="ARBA" id="ARBA00004459"/>
    </source>
</evidence>
<evidence type="ECO:0000313" key="8">
    <source>
        <dbReference type="EMBL" id="ONI58625.1"/>
    </source>
</evidence>
<dbReference type="Pfam" id="PF26368">
    <property type="entry name" value="OMP10"/>
    <property type="match status" value="1"/>
</dbReference>
<dbReference type="EMBL" id="LVWB01000014">
    <property type="protein sequence ID" value="ONI58625.1"/>
    <property type="molecule type" value="Genomic_DNA"/>
</dbReference>
<reference evidence="8 9" key="1">
    <citation type="journal article" date="2017" name="PLoS ONE">
        <title>Genomic sequence of 'Candidatus Liberibacter solanacearum' haplotype C and its comparison with haplotype A and B genomes.</title>
        <authorList>
            <person name="Wang J."/>
            <person name="Haapalainen M."/>
            <person name="Schott T."/>
            <person name="Thompson S.M."/>
            <person name="Smith G.R."/>
            <person name="Nissinen A.I."/>
            <person name="Pirhonen M."/>
        </authorList>
    </citation>
    <scope>NUCLEOTIDE SEQUENCE [LARGE SCALE GENOMIC DNA]</scope>
    <source>
        <strain evidence="8 9">FIN111</strain>
    </source>
</reference>
<sequence>MKNSGLLFLLSFFSLTFIGSCSIIPMVDNQILLPSIVGYWEDDNGILSQFQKDGTFKTISTDGSSSILATGFYSEKANQGIDIQLTSLIRSTSEKIQCKFIGYSKLTCIAQNKKQFYLRRTHLTEVPVTKPQNHNVIVTSAEDPNNPNPSPSIIYYK</sequence>
<organism evidence="8 9">
    <name type="scientific">Candidatus Liberibacter solanacearum</name>
    <dbReference type="NCBI Taxonomy" id="556287"/>
    <lineage>
        <taxon>Bacteria</taxon>
        <taxon>Pseudomonadati</taxon>
        <taxon>Pseudomonadota</taxon>
        <taxon>Alphaproteobacteria</taxon>
        <taxon>Hyphomicrobiales</taxon>
        <taxon>Rhizobiaceae</taxon>
        <taxon>Liberibacter</taxon>
    </lineage>
</organism>
<dbReference type="InterPro" id="IPR049857">
    <property type="entry name" value="Omp10-like"/>
</dbReference>
<evidence type="ECO:0000256" key="5">
    <source>
        <dbReference type="ARBA" id="ARBA00023237"/>
    </source>
</evidence>
<keyword evidence="2" id="KW-0732">Signal</keyword>
<keyword evidence="5" id="KW-0998">Cell outer membrane</keyword>
<evidence type="ECO:0000256" key="3">
    <source>
        <dbReference type="ARBA" id="ARBA00023136"/>
    </source>
</evidence>
<protein>
    <recommendedName>
        <fullName evidence="10">Outer membrane lipoprotein</fullName>
    </recommendedName>
</protein>
<comment type="subcellular location">
    <subcellularLocation>
        <location evidence="1">Cell outer membrane</location>
        <topology evidence="1">Lipid-anchor</topology>
    </subcellularLocation>
</comment>
<keyword evidence="6" id="KW-0449">Lipoprotein</keyword>
<evidence type="ECO:0000313" key="9">
    <source>
        <dbReference type="Proteomes" id="UP000189542"/>
    </source>
</evidence>